<evidence type="ECO:0008006" key="4">
    <source>
        <dbReference type="Google" id="ProtNLM"/>
    </source>
</evidence>
<name>A0AAE0TVD1_9PEZI</name>
<organism evidence="2 3">
    <name type="scientific">Recurvomyces mirabilis</name>
    <dbReference type="NCBI Taxonomy" id="574656"/>
    <lineage>
        <taxon>Eukaryota</taxon>
        <taxon>Fungi</taxon>
        <taxon>Dikarya</taxon>
        <taxon>Ascomycota</taxon>
        <taxon>Pezizomycotina</taxon>
        <taxon>Dothideomycetes</taxon>
        <taxon>Dothideomycetidae</taxon>
        <taxon>Mycosphaerellales</taxon>
        <taxon>Teratosphaeriaceae</taxon>
        <taxon>Recurvomyces</taxon>
    </lineage>
</organism>
<reference evidence="2" key="1">
    <citation type="submission" date="2023-07" db="EMBL/GenBank/DDBJ databases">
        <title>Black Yeasts Isolated from many extreme environments.</title>
        <authorList>
            <person name="Coleine C."/>
            <person name="Stajich J.E."/>
            <person name="Selbmann L."/>
        </authorList>
    </citation>
    <scope>NUCLEOTIDE SEQUENCE</scope>
    <source>
        <strain evidence="2">CCFEE 5485</strain>
    </source>
</reference>
<keyword evidence="1" id="KW-0732">Signal</keyword>
<keyword evidence="3" id="KW-1185">Reference proteome</keyword>
<evidence type="ECO:0000313" key="3">
    <source>
        <dbReference type="Proteomes" id="UP001274830"/>
    </source>
</evidence>
<gene>
    <name evidence="2" type="ORF">LTR78_007617</name>
</gene>
<feature type="signal peptide" evidence="1">
    <location>
        <begin position="1"/>
        <end position="23"/>
    </location>
</feature>
<sequence>MEAVGVAASILGLASLAIQLGEGATKLRRIYKAVRDAPQTLEDTANELMIMELHFRQLSRNQMGYDEDAFLIDALVQRCKSSVGKIADVATSIENIIARQIAAAGWTLSLREWRVVSDAAQIFQMVHGGSVENVRQLIESGKASPLDVNDFGQNLIKIATQNYYKSDKTSIIRYLLSVSPELRQMDSLYHIYANVRHVPGLHSELVKSIGFDVQSVIESWMEGSRAPSESRLTGESIPLSLVRITKSSIHNFDALPLHFRFELALQLGSDCTPTDFLEICMLDHVTAELAGMARLTDGASALLFAAIVIAQHSLWGTEIPTSASWTADWVKFVMEPVCAGANIHGVRSWRFTHSAIHRRIMG</sequence>
<evidence type="ECO:0000256" key="1">
    <source>
        <dbReference type="SAM" id="SignalP"/>
    </source>
</evidence>
<accession>A0AAE0TVD1</accession>
<feature type="chain" id="PRO_5042143339" description="Fungal N-terminal domain-containing protein" evidence="1">
    <location>
        <begin position="24"/>
        <end position="362"/>
    </location>
</feature>
<comment type="caution">
    <text evidence="2">The sequence shown here is derived from an EMBL/GenBank/DDBJ whole genome shotgun (WGS) entry which is preliminary data.</text>
</comment>
<protein>
    <recommendedName>
        <fullName evidence="4">Fungal N-terminal domain-containing protein</fullName>
    </recommendedName>
</protein>
<dbReference type="Proteomes" id="UP001274830">
    <property type="component" value="Unassembled WGS sequence"/>
</dbReference>
<evidence type="ECO:0000313" key="2">
    <source>
        <dbReference type="EMBL" id="KAK3672566.1"/>
    </source>
</evidence>
<proteinExistence type="predicted"/>
<dbReference type="EMBL" id="JAUTXT010000032">
    <property type="protein sequence ID" value="KAK3672566.1"/>
    <property type="molecule type" value="Genomic_DNA"/>
</dbReference>
<dbReference type="AlphaFoldDB" id="A0AAE0TVD1"/>